<organism evidence="1 2">
    <name type="scientific">Monilinia fructigena</name>
    <dbReference type="NCBI Taxonomy" id="38457"/>
    <lineage>
        <taxon>Eukaryota</taxon>
        <taxon>Fungi</taxon>
        <taxon>Dikarya</taxon>
        <taxon>Ascomycota</taxon>
        <taxon>Pezizomycotina</taxon>
        <taxon>Leotiomycetes</taxon>
        <taxon>Helotiales</taxon>
        <taxon>Sclerotiniaceae</taxon>
        <taxon>Monilinia</taxon>
    </lineage>
</organism>
<dbReference type="InterPro" id="IPR012337">
    <property type="entry name" value="RNaseH-like_sf"/>
</dbReference>
<dbReference type="Proteomes" id="UP000249056">
    <property type="component" value="Unassembled WGS sequence"/>
</dbReference>
<evidence type="ECO:0008006" key="3">
    <source>
        <dbReference type="Google" id="ProtNLM"/>
    </source>
</evidence>
<sequence>MALRLRRLDVRHPLTMRLTAPGHPYAERYETAISGPYREPRPILSPPHYTPGCRTDPTQGIDKETAAASFNDWWNALPPNTVTIFSDGSESYDDAGKHVGYGYAIYQGQALVATGKGAINTLSHVFDAEAIGALKGLQKALTLPSNADTQRWLCIDRPL</sequence>
<dbReference type="OrthoDB" id="3561817at2759"/>
<evidence type="ECO:0000313" key="2">
    <source>
        <dbReference type="Proteomes" id="UP000249056"/>
    </source>
</evidence>
<comment type="caution">
    <text evidence="1">The sequence shown here is derived from an EMBL/GenBank/DDBJ whole genome shotgun (WGS) entry which is preliminary data.</text>
</comment>
<evidence type="ECO:0000313" key="1">
    <source>
        <dbReference type="EMBL" id="RAL66655.1"/>
    </source>
</evidence>
<protein>
    <recommendedName>
        <fullName evidence="3">RNase H type-1 domain-containing protein</fullName>
    </recommendedName>
</protein>
<gene>
    <name evidence="1" type="ORF">DID88_006340</name>
</gene>
<accession>A0A395J2D5</accession>
<reference evidence="1 2" key="1">
    <citation type="submission" date="2018-06" db="EMBL/GenBank/DDBJ databases">
        <title>Genome Sequence of the Brown Rot Fungal Pathogen Monilinia fructigena.</title>
        <authorList>
            <person name="Landi L."/>
            <person name="De Miccolis Angelini R.M."/>
            <person name="Pollastro S."/>
            <person name="Abate D."/>
            <person name="Faretra F."/>
            <person name="Romanazzi G."/>
        </authorList>
    </citation>
    <scope>NUCLEOTIDE SEQUENCE [LARGE SCALE GENOMIC DNA]</scope>
    <source>
        <strain evidence="1 2">Mfrg269</strain>
    </source>
</reference>
<dbReference type="SUPFAM" id="SSF53098">
    <property type="entry name" value="Ribonuclease H-like"/>
    <property type="match status" value="1"/>
</dbReference>
<name>A0A395J2D5_9HELO</name>
<dbReference type="AlphaFoldDB" id="A0A395J2D5"/>
<proteinExistence type="predicted"/>
<keyword evidence="2" id="KW-1185">Reference proteome</keyword>
<dbReference type="EMBL" id="QKRW01000006">
    <property type="protein sequence ID" value="RAL66655.1"/>
    <property type="molecule type" value="Genomic_DNA"/>
</dbReference>